<dbReference type="InterPro" id="IPR047589">
    <property type="entry name" value="DUF11_rpt"/>
</dbReference>
<feature type="domain" description="DUF11" evidence="3">
    <location>
        <begin position="1819"/>
        <end position="1930"/>
    </location>
</feature>
<dbReference type="InterPro" id="IPR026444">
    <property type="entry name" value="Secre_tail"/>
</dbReference>
<sequence>MRTTLRLAVLLLAWGMLGATAAQAQLALPDIYKDRLTDDLRALVPSLNQAPTPTGVGARPLANPVVTDITSTTVVPLNSGGTGLTPGLSGTDSDGNLSGFRLSTLPPASQGTLYIANSSISAYEVAQINVNYSAARAQYLAFASTANATVGATSFTFRAYDATNGFSNTATYTFQVGGPSSVDVLSDMVSNGAGPVVLTPYLQGYSAGTVTGYVIKSIPNTSTQGTLALNGTPVTVNQVISPNDLPNLTFDPVATAFGAVEFTYVAQDNTGTEVAANTYSIPVAKSGCADANTANFRARTTGEDWKTSRTLTVEGLNITSTYSSSVAAGETTFSIAESFNNKVLTLTTDYTTNAATTNNAVATFALSRAVTGFSFAINDIDKLVGASNGSGWEDIVRIDGRRPDNTIYTLTAADIDLGTNNVNTFSGNNTITGTANSGGLLSNVVITFPVAINQVVVTYRNGQTSQPNPGSQIISFTSFAWCATADVTTALTAPATLLAGVPSGNYSVSYTNNGPDAANDVTRTVSVQANVASAVSAPGGTVTGSQAGGWTITYPAATDLPSGTAVSYNFTLTPLPVSSITVTSNTTTSTGQGTDTAPNTASTTTTVTPVADVYAQFTAPAAATTTATAGTTVNYTVQFGNNGPSPAAGVTRVVSIPAGVPSVTQTGGTLSGNQTSGWTITYTGGTIASGNADSYSFSIVAPASGSPVLTATTTTTTNQNGVTSNDSQTRTLDVTPVVLSGNIFDDVNYGGGAGRDYAAANTAAQASGFASGAILRANARVELYDASGIFVAATTSAANGSYSFNVPSAANYTVRVVNSTVTSVRALNSGFTAANTTAVQTFVYNDVNRVGGETPSRIDAAANTTNANLATLTAGSGQTATTAQSIKLVTVPAAGLTGVDFGFNFDVITNTNDAGQGSLRQFINNSNALSNTNLAQNGQTAGREVSIFMIPNGAATGAPAGLRNGLTSGLTNGVASISPASVLPDLEDANTSIDGTLQTTNIQNSNTGTLGSGGNVGTAGTALATVNQPEVQILGSTARAIGLDVSSTATGTLIRGLAIAGFGNATNNNANANIRVTASNVTITGNVIGGTADNFSTAQVSNADNIRITGGTGIQITNNLIGFANGYGVRVNTSTSATISGNEISGNGRSNNLDGINVVGGNVAISNNLITGHNGNGIELAVDGDGAAVSGNTISGNGVGTGATSGIRIAADNATISSNVITGNYGAGIRSLNGADNNTFSQNSIYSNGNVANNAGSTVSGQIGIDLLSSAQTSGGNQNNGVAPYVTLNDNGDGDSGANGLTNMPIIQTATVRNGVLYVAGFTKPGATVEFFVAEPNPASSNATGANFGQGRTFLFSRVEGVNGSDLDGSTGSYSGNINGFAQGTETNQNRFTFAVALSSLTAAQQTALSTAGVLITSTATLSAVGTSEFSGNAPVLQAPVATNDFTTTAPNTPVTLTVTTNDQNNIDPATVNLNGQGAGSTTAVAVTGGTFQFTSAGQVLFTPTTGFTGIATVPYTVNNTSGVSSNTAFISVEVKAPNIDLATSFTSPANNSTAGASQTYSVRAANNSSVAVNDVVQTLQLPAGLTTGGGTVSVTGGAYTSNTTLYNNTTGVLSIPVGTMAANTNVTYNVAVSNMPGSGPVTATATIGGTGTETNTTNNVVTLTLNVSPRYDVATTISGPATAVVRGNEVTYTVTTSNLSSTSGSVSPAPNVIQVVQLPTGLTGVFASNGGTYNSGNGRVTFPAIGSLPVGQTVVNSISFAAPSANFGIPTAVVTAGASSDNAGDLATGNNSANLNGLATGTQVGTVAGTAAVNVYTTVTPSASTVAPGAPVTLTVTASNAGPNTANAVTETLLLPTGLTGVSVSNGGSYDINTGLVTFTSFGNLASAGSASATVTFNAPAQGVVLATATVATTSADILPADNLAQVKVEVSSVADLATTLAGPTTVSTGQLVTYTVTTSNSGEAPATGVVQRVSLPAGLSGVQVSNGGSYDINTGIVTFNISNLMVKGASQVNTITYEVPVGARSFTASASVSSNTPETTLTNNTAAVATTVQAVGDIVVALSGPTSAPVGSAVTFSVSTRNAGPAAATNVVPTLQLPAGLGANAVTVTGGGSYDNTTGLVTFGTTSFLASGSSLTSTATLTMPDVASLNAVARATAGSVESNYDNNVATTSISGSTAPTSTVDLRTSIVSSLPNVNPNSSLIIAANYTNNGPVTANNVVVSLALPAGLQAFGTVTVSGGTGGSYNIATGLVTWNPIASLASGASLPTNAYSVSFTAPNSGTVQATSFVRSDNGDSNPANNSAPLEVPIDVRADVATSVSGPATTQPGATVTYAVMTLNNGPTPASSTQTVTIPAGATNITYSGASGPVSVANGTTTITFPAISNQTVGASGEVTNYVTFSAPSTNYTVTANVTPTNSFGEVSGNNSASTPTTINRAPVAYNVVNNLQTPQATTAGPLLISPLLATDADASTTLTYTITSLPASAAGTLYLGPGTGSPITNGQTLTAAQINTLRFDPANGFIGNAFFTYTATDNASAPATSNTAIYTIAVGQDVNSVYTAAPTRGGLLADAYRNNDLIASVLDANAARYNSSGQMYTVGGTNNGTLVGSDNGVRSATTDAAGTTLLNTLGLTLNATNGEIRVTNVNNLNLRAGSYTLNVTTVDANGGTNTQVVAFTIGFGPLPVELVDFAAKAQNTAALLTWRTAQEKNNSHFEVERSIDGVNFVKVGRVAGHGTSTTAHQYSFTDAEAARQASTVYYRLQQVDLDGTTTTTDTRAVRFDKQAGLELALYPNPAVETLNVRLLGATDASSVLIYNTAGSLVLKGQLAGSLATSLDVRALPAGTYLVKVQGANGLNLTRRFVKN</sequence>
<dbReference type="SMART" id="SM00710">
    <property type="entry name" value="PbH1"/>
    <property type="match status" value="8"/>
</dbReference>
<feature type="domain" description="DUF11" evidence="3">
    <location>
        <begin position="2199"/>
        <end position="2306"/>
    </location>
</feature>
<dbReference type="Pfam" id="PF01345">
    <property type="entry name" value="DUF11"/>
    <property type="match status" value="7"/>
</dbReference>
<feature type="domain" description="DUF11" evidence="3">
    <location>
        <begin position="623"/>
        <end position="731"/>
    </location>
</feature>
<dbReference type="InterPro" id="IPR011050">
    <property type="entry name" value="Pectin_lyase_fold/virulence"/>
</dbReference>
<feature type="domain" description="DUF11" evidence="3">
    <location>
        <begin position="1541"/>
        <end position="1665"/>
    </location>
</feature>
<dbReference type="InterPro" id="IPR001434">
    <property type="entry name" value="OmcB-like_DUF11"/>
</dbReference>
<dbReference type="InterPro" id="IPR039448">
    <property type="entry name" value="Beta_helix"/>
</dbReference>
<dbReference type="Proteomes" id="UP000282184">
    <property type="component" value="Unassembled WGS sequence"/>
</dbReference>
<feature type="signal peptide" evidence="2">
    <location>
        <begin position="1"/>
        <end position="24"/>
    </location>
</feature>
<evidence type="ECO:0000256" key="2">
    <source>
        <dbReference type="SAM" id="SignalP"/>
    </source>
</evidence>
<name>A0A431U3G4_9BACT</name>
<evidence type="ECO:0000256" key="1">
    <source>
        <dbReference type="SAM" id="MobiDB-lite"/>
    </source>
</evidence>
<dbReference type="InterPro" id="IPR006626">
    <property type="entry name" value="PbH1"/>
</dbReference>
<feature type="domain" description="Right handed beta helix" evidence="4">
    <location>
        <begin position="1106"/>
        <end position="1253"/>
    </location>
</feature>
<dbReference type="Pfam" id="PF13229">
    <property type="entry name" value="Beta_helix"/>
    <property type="match status" value="1"/>
</dbReference>
<evidence type="ECO:0000259" key="4">
    <source>
        <dbReference type="Pfam" id="PF13229"/>
    </source>
</evidence>
<comment type="caution">
    <text evidence="6">The sequence shown here is derived from an EMBL/GenBank/DDBJ whole genome shotgun (WGS) entry which is preliminary data.</text>
</comment>
<gene>
    <name evidence="6" type="ORF">EJV47_10795</name>
</gene>
<dbReference type="Gene3D" id="2.60.40.10">
    <property type="entry name" value="Immunoglobulins"/>
    <property type="match status" value="4"/>
</dbReference>
<protein>
    <submittedName>
        <fullName evidence="6">T9SS type A sorting domain-containing protein</fullName>
    </submittedName>
</protein>
<evidence type="ECO:0000313" key="6">
    <source>
        <dbReference type="EMBL" id="RTQ50118.1"/>
    </source>
</evidence>
<evidence type="ECO:0000259" key="5">
    <source>
        <dbReference type="Pfam" id="PF18962"/>
    </source>
</evidence>
<feature type="domain" description="DUF11" evidence="3">
    <location>
        <begin position="1943"/>
        <end position="2051"/>
    </location>
</feature>
<keyword evidence="2" id="KW-0732">Signal</keyword>
<organism evidence="6 7">
    <name type="scientific">Hymenobacter gummosus</name>
    <dbReference type="NCBI Taxonomy" id="1776032"/>
    <lineage>
        <taxon>Bacteria</taxon>
        <taxon>Pseudomonadati</taxon>
        <taxon>Bacteroidota</taxon>
        <taxon>Cytophagia</taxon>
        <taxon>Cytophagales</taxon>
        <taxon>Hymenobacteraceae</taxon>
        <taxon>Hymenobacter</taxon>
    </lineage>
</organism>
<keyword evidence="7" id="KW-1185">Reference proteome</keyword>
<feature type="domain" description="DUF11" evidence="3">
    <location>
        <begin position="2067"/>
        <end position="2175"/>
    </location>
</feature>
<feature type="domain" description="Secretion system C-terminal sorting" evidence="5">
    <location>
        <begin position="2791"/>
        <end position="2856"/>
    </location>
</feature>
<reference evidence="6 7" key="1">
    <citation type="submission" date="2018-12" db="EMBL/GenBank/DDBJ databases">
        <title>Hymenobacter gummosus sp. nov., isolated from a spring.</title>
        <authorList>
            <person name="Nie L."/>
        </authorList>
    </citation>
    <scope>NUCLEOTIDE SEQUENCE [LARGE SCALE GENOMIC DNA]</scope>
    <source>
        <strain evidence="6 7">KCTC 52166</strain>
    </source>
</reference>
<feature type="chain" id="PRO_5019218943" evidence="2">
    <location>
        <begin position="25"/>
        <end position="2865"/>
    </location>
</feature>
<dbReference type="Pfam" id="PF18962">
    <property type="entry name" value="Por_Secre_tail"/>
    <property type="match status" value="1"/>
</dbReference>
<proteinExistence type="predicted"/>
<dbReference type="EMBL" id="RXOF01000005">
    <property type="protein sequence ID" value="RTQ50118.1"/>
    <property type="molecule type" value="Genomic_DNA"/>
</dbReference>
<dbReference type="Pfam" id="PF17963">
    <property type="entry name" value="Big_9"/>
    <property type="match status" value="2"/>
</dbReference>
<evidence type="ECO:0000313" key="7">
    <source>
        <dbReference type="Proteomes" id="UP000282184"/>
    </source>
</evidence>
<feature type="domain" description="DUF11" evidence="3">
    <location>
        <begin position="1673"/>
        <end position="1795"/>
    </location>
</feature>
<dbReference type="NCBIfam" id="TIGR04183">
    <property type="entry name" value="Por_Secre_tail"/>
    <property type="match status" value="1"/>
</dbReference>
<accession>A0A431U3G4</accession>
<evidence type="ECO:0000259" key="3">
    <source>
        <dbReference type="Pfam" id="PF01345"/>
    </source>
</evidence>
<dbReference type="NCBIfam" id="TIGR01451">
    <property type="entry name" value="B_ant_repeat"/>
    <property type="match status" value="3"/>
</dbReference>
<dbReference type="SUPFAM" id="SSF51126">
    <property type="entry name" value="Pectin lyase-like"/>
    <property type="match status" value="1"/>
</dbReference>
<feature type="region of interest" description="Disordered" evidence="1">
    <location>
        <begin position="584"/>
        <end position="603"/>
    </location>
</feature>
<dbReference type="InterPro" id="IPR013783">
    <property type="entry name" value="Ig-like_fold"/>
</dbReference>
<dbReference type="OrthoDB" id="642696at2"/>